<accession>A0ABT7EDN1</accession>
<proteinExistence type="predicted"/>
<dbReference type="RefSeq" id="WP_284132989.1">
    <property type="nucleotide sequence ID" value="NZ_JASKYM010000005.1"/>
</dbReference>
<name>A0ABT7EDN1_9FIRM</name>
<protein>
    <recommendedName>
        <fullName evidence="3">DUF3794 domain-containing protein</fullName>
    </recommendedName>
</protein>
<gene>
    <name evidence="1" type="ORF">QOZ84_10860</name>
</gene>
<keyword evidence="2" id="KW-1185">Reference proteome</keyword>
<dbReference type="EMBL" id="JASKYM010000005">
    <property type="protein sequence ID" value="MDK2564051.1"/>
    <property type="molecule type" value="Genomic_DNA"/>
</dbReference>
<evidence type="ECO:0000313" key="2">
    <source>
        <dbReference type="Proteomes" id="UP001301012"/>
    </source>
</evidence>
<sequence length="303" mass="34172">MEEMRCNQEKNCCEECENTPSKPKPNKCTNQCCEPIELRCPADISNAICIPVLTERIYDYVCLKSGTMKLIKDLVFKVKERRGAKYGANEICVKDVLVEFDFIGLMNEDKEPRLKSYIDKKEVKFIPDECSPEFECGDVSLYNSYKNKYNIATSSSCCEKGKKTRIAQIGVEFYVCNLVITVRGKIGCEDFEACTTYSGPILNIMDGKTTPLDFIGEICLPSDEFCLNMKLKFDGCIDVDCVSPQEKFNPDSCTNPNREFKADIFSSLLVTEKIYAIVKEELVVYTSPSCIKCSDGNITSTKC</sequence>
<evidence type="ECO:0000313" key="1">
    <source>
        <dbReference type="EMBL" id="MDK2564051.1"/>
    </source>
</evidence>
<comment type="caution">
    <text evidence="1">The sequence shown here is derived from an EMBL/GenBank/DDBJ whole genome shotgun (WGS) entry which is preliminary data.</text>
</comment>
<organism evidence="1 2">
    <name type="scientific">Romboutsia sedimentorum</name>
    <dbReference type="NCBI Taxonomy" id="1368474"/>
    <lineage>
        <taxon>Bacteria</taxon>
        <taxon>Bacillati</taxon>
        <taxon>Bacillota</taxon>
        <taxon>Clostridia</taxon>
        <taxon>Peptostreptococcales</taxon>
        <taxon>Peptostreptococcaceae</taxon>
        <taxon>Romboutsia</taxon>
    </lineage>
</organism>
<dbReference type="Proteomes" id="UP001301012">
    <property type="component" value="Unassembled WGS sequence"/>
</dbReference>
<evidence type="ECO:0008006" key="3">
    <source>
        <dbReference type="Google" id="ProtNLM"/>
    </source>
</evidence>
<reference evidence="1 2" key="1">
    <citation type="submission" date="2023-05" db="EMBL/GenBank/DDBJ databases">
        <title>Rombocin, a short stable natural nisin variant, displays selective antimicrobial activity against Listeria monocytogenes and employs dual mode of action to kill target bacterial strains.</title>
        <authorList>
            <person name="Wambui J."/>
            <person name="Stephan R."/>
            <person name="Kuipers O.P."/>
        </authorList>
    </citation>
    <scope>NUCLEOTIDE SEQUENCE [LARGE SCALE GENOMIC DNA]</scope>
    <source>
        <strain evidence="1 2">RC002</strain>
    </source>
</reference>